<reference evidence="4" key="1">
    <citation type="submission" date="2025-08" db="UniProtKB">
        <authorList>
            <consortium name="Ensembl"/>
        </authorList>
    </citation>
    <scope>IDENTIFICATION</scope>
</reference>
<dbReference type="GO" id="GO:0008284">
    <property type="term" value="P:positive regulation of cell population proliferation"/>
    <property type="evidence" value="ECO:0007669"/>
    <property type="project" value="InterPro"/>
</dbReference>
<dbReference type="GO" id="GO:0001669">
    <property type="term" value="C:acrosomal vesicle"/>
    <property type="evidence" value="ECO:0007669"/>
    <property type="project" value="Ensembl"/>
</dbReference>
<dbReference type="Ensembl" id="ENSCGRT00001003859.1">
    <property type="protein sequence ID" value="ENSCGRP00001002802.1"/>
    <property type="gene ID" value="ENSCGRG00001003207.1"/>
</dbReference>
<reference evidence="4" key="2">
    <citation type="submission" date="2025-09" db="UniProtKB">
        <authorList>
            <consortium name="Ensembl"/>
        </authorList>
    </citation>
    <scope>IDENTIFICATION</scope>
</reference>
<dbReference type="Proteomes" id="UP000694386">
    <property type="component" value="Unplaced"/>
</dbReference>
<dbReference type="AlphaFoldDB" id="A0A8C2QD48"/>
<dbReference type="PANTHER" id="PTHR14224:SF6">
    <property type="entry name" value="PREFERENTIALLY EXPRESSED ANTIGEN IN MELANOMA-LIKE PROTEIN 1"/>
    <property type="match status" value="1"/>
</dbReference>
<evidence type="ECO:0000256" key="2">
    <source>
        <dbReference type="ARBA" id="ARBA00022614"/>
    </source>
</evidence>
<evidence type="ECO:0000256" key="1">
    <source>
        <dbReference type="ARBA" id="ARBA00009608"/>
    </source>
</evidence>
<dbReference type="InterPro" id="IPR050694">
    <property type="entry name" value="LRRC14/PRAME"/>
</dbReference>
<evidence type="ECO:0000256" key="3">
    <source>
        <dbReference type="ARBA" id="ARBA00022737"/>
    </source>
</evidence>
<evidence type="ECO:0000313" key="4">
    <source>
        <dbReference type="Ensembl" id="ENSCGRP00001002802.1"/>
    </source>
</evidence>
<dbReference type="PIRSF" id="PIRSF038286">
    <property type="entry name" value="PRAME"/>
    <property type="match status" value="1"/>
</dbReference>
<dbReference type="InterPro" id="IPR032675">
    <property type="entry name" value="LRR_dom_sf"/>
</dbReference>
<dbReference type="GO" id="GO:0043066">
    <property type="term" value="P:negative regulation of apoptotic process"/>
    <property type="evidence" value="ECO:0007669"/>
    <property type="project" value="InterPro"/>
</dbReference>
<organism evidence="4 5">
    <name type="scientific">Cricetulus griseus</name>
    <name type="common">Chinese hamster</name>
    <name type="synonym">Cricetulus barabensis griseus</name>
    <dbReference type="NCBI Taxonomy" id="10029"/>
    <lineage>
        <taxon>Eukaryota</taxon>
        <taxon>Metazoa</taxon>
        <taxon>Chordata</taxon>
        <taxon>Craniata</taxon>
        <taxon>Vertebrata</taxon>
        <taxon>Euteleostomi</taxon>
        <taxon>Mammalia</taxon>
        <taxon>Eutheria</taxon>
        <taxon>Euarchontoglires</taxon>
        <taxon>Glires</taxon>
        <taxon>Rodentia</taxon>
        <taxon>Myomorpha</taxon>
        <taxon>Muroidea</taxon>
        <taxon>Cricetidae</taxon>
        <taxon>Cricetinae</taxon>
        <taxon>Cricetulus</taxon>
    </lineage>
</organism>
<protein>
    <submittedName>
        <fullName evidence="4">PRAME like 1</fullName>
    </submittedName>
</protein>
<accession>A0A8C2QD48</accession>
<dbReference type="SUPFAM" id="SSF52047">
    <property type="entry name" value="RNI-like"/>
    <property type="match status" value="1"/>
</dbReference>
<dbReference type="InterPro" id="IPR026271">
    <property type="entry name" value="PRAME"/>
</dbReference>
<dbReference type="GO" id="GO:0045892">
    <property type="term" value="P:negative regulation of DNA-templated transcription"/>
    <property type="evidence" value="ECO:0007669"/>
    <property type="project" value="InterPro"/>
</dbReference>
<dbReference type="PANTHER" id="PTHR14224">
    <property type="entry name" value="SIMILAR TO PREFERENTIALLY EXPRESSED ANTIGEN IN MELANOMA-LIKE 3"/>
    <property type="match status" value="1"/>
</dbReference>
<keyword evidence="2" id="KW-0433">Leucine-rich repeat</keyword>
<name>A0A8C2QD48_CRIGR</name>
<dbReference type="GO" id="GO:0045596">
    <property type="term" value="P:negative regulation of cell differentiation"/>
    <property type="evidence" value="ECO:0007669"/>
    <property type="project" value="InterPro"/>
</dbReference>
<keyword evidence="3" id="KW-0677">Repeat</keyword>
<comment type="similarity">
    <text evidence="1">Belongs to the PRAME family.</text>
</comment>
<proteinExistence type="inferred from homology"/>
<evidence type="ECO:0000313" key="5">
    <source>
        <dbReference type="Proteomes" id="UP000694386"/>
    </source>
</evidence>
<gene>
    <name evidence="4" type="primary">LOC100758729</name>
</gene>
<dbReference type="Gene3D" id="3.80.10.10">
    <property type="entry name" value="Ribonuclease Inhibitor"/>
    <property type="match status" value="1"/>
</dbReference>
<sequence>MSFKSPLSLQELAENSLLRNRALAISALEDLPSVFIPSLFKKACRKNCSDIMVTMVQAWPFPCLPLGAMIRRKAAYRRILEIILLGLDGLLFQKAYHRRCRLQVLDLRGMPLKMWDTWSVFMAHDPSENPAAVGEAGTEARPLLKVVIDLVLKEGPLTSAESFLVQWVGQREGQTRLCCNKLQIWSMAISYHRGVLERLDLDSIQELSLLCMNNPTCLLNFSPYLGRMRNLRSLLLSSLWSGVFLTPVEKDQIITQFTSQFVKLKHLQSLHLDNVFFLEGHLDQLFWWLRAPLETLSVTHCFLSKSDWTHLAEFLCTSQLKHLILKCVKLTHFSPEPLRVLLLKTAPALMTLDLEGCQLTDSQLSAILPALRRCTQLTLFNLSGNYASKRFLRDLTDHQIKLRHQGSQITLVPSSCVECVAAGRTIGQPEPVFPL</sequence>